<evidence type="ECO:0000313" key="3">
    <source>
        <dbReference type="Proteomes" id="UP001304650"/>
    </source>
</evidence>
<dbReference type="SUPFAM" id="SSF52540">
    <property type="entry name" value="P-loop containing nucleoside triphosphate hydrolases"/>
    <property type="match status" value="1"/>
</dbReference>
<dbReference type="InterPro" id="IPR027417">
    <property type="entry name" value="P-loop_NTPase"/>
</dbReference>
<dbReference type="PANTHER" id="PTHR43581">
    <property type="entry name" value="ATP/GTP PHOSPHATASE"/>
    <property type="match status" value="1"/>
</dbReference>
<proteinExistence type="predicted"/>
<organism evidence="2 3">
    <name type="scientific">Paenibacillus roseopurpureus</name>
    <dbReference type="NCBI Taxonomy" id="2918901"/>
    <lineage>
        <taxon>Bacteria</taxon>
        <taxon>Bacillati</taxon>
        <taxon>Bacillota</taxon>
        <taxon>Bacilli</taxon>
        <taxon>Bacillales</taxon>
        <taxon>Paenibacillaceae</taxon>
        <taxon>Paenibacillus</taxon>
    </lineage>
</organism>
<dbReference type="EMBL" id="CP130319">
    <property type="protein sequence ID" value="WNR45147.1"/>
    <property type="molecule type" value="Genomic_DNA"/>
</dbReference>
<dbReference type="GO" id="GO:0005524">
    <property type="term" value="F:ATP binding"/>
    <property type="evidence" value="ECO:0007669"/>
    <property type="project" value="InterPro"/>
</dbReference>
<dbReference type="KEGG" id="proo:MJB10_03060"/>
<gene>
    <name evidence="2" type="ORF">MJB10_03060</name>
</gene>
<sequence>MSNKVSIATVDFKNFKALRNFSIRLEHMNILVGPNNAGKSTSLSAFRALGVGIKQALSRKPYRVAGPDGEENGYTISEESLPMSLENVHTDYVEVDSRITFTLTNGNAIILYFPREGGCNLLTRVVGTKVSTPTEFKRHFPIELEIIPVLGPIEQNEPLVTIETVKKGMTTHRASRHFRNYWRFFPEGFDQFAEMVSKTWSGMSIEAPKKPDALSQELIMFVNENRIPRELYWAGFGFQIWCQLLTHISRSKDSTLLIVDEPEVYLHPDVQRQLLGILRDCGPDILLASHSKEILEEADPSEIIMVNKNKQVAMRLPEITGIGEALNSLGSVPNVNLTHLARSRRILFVDGQYDYKLLRRLAKQVDLNELSLGNDITAFVSGGYSNWEQIKSFATNLTSDGSLHIGAIFNRDFELDQELSKKLDEFEQHLGFFHVYESYELENYLLDPVAIDKAVNKAIEDRFRRTGKSAPEAESIHQILDRITEPFKRSIMDKYLTDKEKSDLEVMKDFESKWKDLNYRMTSVKGKEVLRLLKAEVESIYSVKITDFNIIDELTVENISGELKELLFGLEEFRVLGE</sequence>
<protein>
    <submittedName>
        <fullName evidence="2">AAA family ATPase</fullName>
    </submittedName>
</protein>
<dbReference type="PANTHER" id="PTHR43581:SF2">
    <property type="entry name" value="EXCINUCLEASE ATPASE SUBUNIT"/>
    <property type="match status" value="1"/>
</dbReference>
<dbReference type="AlphaFoldDB" id="A0AA96LPX5"/>
<reference evidence="2" key="1">
    <citation type="submission" date="2022-02" db="EMBL/GenBank/DDBJ databases">
        <title>Paenibacillus sp. MBLB1832 Whole Genome Shotgun Sequencing.</title>
        <authorList>
            <person name="Hwang C.Y."/>
            <person name="Cho E.-S."/>
            <person name="Seo M.-J."/>
        </authorList>
    </citation>
    <scope>NUCLEOTIDE SEQUENCE</scope>
    <source>
        <strain evidence="2">MBLB1832</strain>
    </source>
</reference>
<dbReference type="InterPro" id="IPR051396">
    <property type="entry name" value="Bact_Antivir_Def_Nuclease"/>
</dbReference>
<dbReference type="Proteomes" id="UP001304650">
    <property type="component" value="Chromosome"/>
</dbReference>
<keyword evidence="3" id="KW-1185">Reference proteome</keyword>
<dbReference type="CDD" id="cd00267">
    <property type="entry name" value="ABC_ATPase"/>
    <property type="match status" value="1"/>
</dbReference>
<name>A0AA96LPX5_9BACL</name>
<dbReference type="RefSeq" id="WP_314801656.1">
    <property type="nucleotide sequence ID" value="NZ_CP130319.1"/>
</dbReference>
<evidence type="ECO:0000259" key="1">
    <source>
        <dbReference type="Pfam" id="PF13304"/>
    </source>
</evidence>
<dbReference type="InterPro" id="IPR003959">
    <property type="entry name" value="ATPase_AAA_core"/>
</dbReference>
<evidence type="ECO:0000313" key="2">
    <source>
        <dbReference type="EMBL" id="WNR45147.1"/>
    </source>
</evidence>
<accession>A0AA96LPX5</accession>
<dbReference type="GO" id="GO:0016887">
    <property type="term" value="F:ATP hydrolysis activity"/>
    <property type="evidence" value="ECO:0007669"/>
    <property type="project" value="InterPro"/>
</dbReference>
<dbReference type="Gene3D" id="3.40.50.300">
    <property type="entry name" value="P-loop containing nucleotide triphosphate hydrolases"/>
    <property type="match status" value="2"/>
</dbReference>
<dbReference type="Pfam" id="PF13304">
    <property type="entry name" value="AAA_21"/>
    <property type="match status" value="1"/>
</dbReference>
<feature type="domain" description="ATPase AAA-type core" evidence="1">
    <location>
        <begin position="28"/>
        <end position="295"/>
    </location>
</feature>